<comment type="caution">
    <text evidence="9">The sequence shown here is derived from an EMBL/GenBank/DDBJ whole genome shotgun (WGS) entry which is preliminary data.</text>
</comment>
<evidence type="ECO:0000256" key="2">
    <source>
        <dbReference type="ARBA" id="ARBA00022692"/>
    </source>
</evidence>
<keyword evidence="4 9" id="KW-0560">Oxidoreductase</keyword>
<dbReference type="InterPro" id="IPR051689">
    <property type="entry name" value="Sterol_desaturase/TMEM195"/>
</dbReference>
<evidence type="ECO:0000256" key="5">
    <source>
        <dbReference type="ARBA" id="ARBA00023098"/>
    </source>
</evidence>
<proteinExistence type="predicted"/>
<protein>
    <submittedName>
        <fullName evidence="9">Sterol desaturase family protein</fullName>
        <ecNumber evidence="9">1.-.-.-</ecNumber>
    </submittedName>
</protein>
<dbReference type="GO" id="GO:0016491">
    <property type="term" value="F:oxidoreductase activity"/>
    <property type="evidence" value="ECO:0007669"/>
    <property type="project" value="UniProtKB-KW"/>
</dbReference>
<keyword evidence="6 7" id="KW-0472">Membrane</keyword>
<dbReference type="PANTHER" id="PTHR21624">
    <property type="entry name" value="STEROL DESATURASE-RELATED PROTEIN"/>
    <property type="match status" value="1"/>
</dbReference>
<comment type="subcellular location">
    <subcellularLocation>
        <location evidence="1">Endomembrane system</location>
        <topology evidence="1">Multi-pass membrane protein</topology>
    </subcellularLocation>
</comment>
<evidence type="ECO:0000256" key="3">
    <source>
        <dbReference type="ARBA" id="ARBA00022989"/>
    </source>
</evidence>
<feature type="transmembrane region" description="Helical" evidence="7">
    <location>
        <begin position="98"/>
        <end position="115"/>
    </location>
</feature>
<feature type="transmembrane region" description="Helical" evidence="7">
    <location>
        <begin position="58"/>
        <end position="86"/>
    </location>
</feature>
<feature type="transmembrane region" description="Helical" evidence="7">
    <location>
        <begin position="146"/>
        <end position="165"/>
    </location>
</feature>
<organism evidence="9 10">
    <name type="scientific">Dongia sedimenti</name>
    <dbReference type="NCBI Taxonomy" id="3064282"/>
    <lineage>
        <taxon>Bacteria</taxon>
        <taxon>Pseudomonadati</taxon>
        <taxon>Pseudomonadota</taxon>
        <taxon>Alphaproteobacteria</taxon>
        <taxon>Rhodospirillales</taxon>
        <taxon>Dongiaceae</taxon>
        <taxon>Dongia</taxon>
    </lineage>
</organism>
<dbReference type="EMBL" id="JAUYVI010000007">
    <property type="protein sequence ID" value="MDQ7250406.1"/>
    <property type="molecule type" value="Genomic_DNA"/>
</dbReference>
<dbReference type="RefSeq" id="WP_379959650.1">
    <property type="nucleotide sequence ID" value="NZ_JAUYVI010000007.1"/>
</dbReference>
<evidence type="ECO:0000256" key="7">
    <source>
        <dbReference type="SAM" id="Phobius"/>
    </source>
</evidence>
<reference evidence="10" key="1">
    <citation type="submission" date="2023-08" db="EMBL/GenBank/DDBJ databases">
        <title>Rhodospirillaceae gen. nov., a novel taxon isolated from the Yangtze River Yuezi River estuary sludge.</title>
        <authorList>
            <person name="Ruan L."/>
        </authorList>
    </citation>
    <scope>NUCLEOTIDE SEQUENCE [LARGE SCALE GENOMIC DNA]</scope>
    <source>
        <strain evidence="10">R-7</strain>
    </source>
</reference>
<evidence type="ECO:0000256" key="6">
    <source>
        <dbReference type="ARBA" id="ARBA00023136"/>
    </source>
</evidence>
<sequence>MELPAFDPMRHSPWVTLLILGLVLGEFFWLRWAATRSAGPAAQATPRYDRPHDLRETAATFGIVLGQILLRGATATMILPIIGFAADHRLMQIEMTDPIAWPPLLVLVDFVYYWFHRCSHLVAWMWASHVVHHSSSRFNLTSAYRLGWTGLFSGGWVFFMLPVWIGFPPGAVATAVAFNLTYQLLLHTTLIGRLGPLEWVLNTPTHHRVHHAANTACLDRNFGGILIVFDRLFGTFATAPQDEPLRYGTTLGQAGYNPIRIAFNGWIALLEKARRAGSLRGVLAVLLGRP</sequence>
<keyword evidence="2 7" id="KW-0812">Transmembrane</keyword>
<evidence type="ECO:0000313" key="10">
    <source>
        <dbReference type="Proteomes" id="UP001230156"/>
    </source>
</evidence>
<dbReference type="Proteomes" id="UP001230156">
    <property type="component" value="Unassembled WGS sequence"/>
</dbReference>
<dbReference type="InterPro" id="IPR006694">
    <property type="entry name" value="Fatty_acid_hydroxylase"/>
</dbReference>
<evidence type="ECO:0000256" key="4">
    <source>
        <dbReference type="ARBA" id="ARBA00023002"/>
    </source>
</evidence>
<gene>
    <name evidence="9" type="ORF">Q8A70_22135</name>
</gene>
<evidence type="ECO:0000313" key="9">
    <source>
        <dbReference type="EMBL" id="MDQ7250406.1"/>
    </source>
</evidence>
<keyword evidence="3 7" id="KW-1133">Transmembrane helix</keyword>
<feature type="transmembrane region" description="Helical" evidence="7">
    <location>
        <begin position="12"/>
        <end position="30"/>
    </location>
</feature>
<evidence type="ECO:0000259" key="8">
    <source>
        <dbReference type="Pfam" id="PF04116"/>
    </source>
</evidence>
<keyword evidence="10" id="KW-1185">Reference proteome</keyword>
<keyword evidence="5" id="KW-0443">Lipid metabolism</keyword>
<evidence type="ECO:0000256" key="1">
    <source>
        <dbReference type="ARBA" id="ARBA00004127"/>
    </source>
</evidence>
<name>A0ABU0YTT6_9PROT</name>
<accession>A0ABU0YTT6</accession>
<feature type="domain" description="Fatty acid hydroxylase" evidence="8">
    <location>
        <begin position="104"/>
        <end position="235"/>
    </location>
</feature>
<dbReference type="Pfam" id="PF04116">
    <property type="entry name" value="FA_hydroxylase"/>
    <property type="match status" value="1"/>
</dbReference>
<dbReference type="EC" id="1.-.-.-" evidence="9"/>
<dbReference type="PANTHER" id="PTHR21624:SF1">
    <property type="entry name" value="ALKYLGLYCEROL MONOOXYGENASE"/>
    <property type="match status" value="1"/>
</dbReference>